<proteinExistence type="predicted"/>
<accession>A0ACC2MP54</accession>
<comment type="caution">
    <text evidence="1">The sequence shown here is derived from an EMBL/GenBank/DDBJ whole genome shotgun (WGS) entry which is preliminary data.</text>
</comment>
<evidence type="ECO:0000313" key="2">
    <source>
        <dbReference type="Proteomes" id="UP001234297"/>
    </source>
</evidence>
<organism evidence="1 2">
    <name type="scientific">Persea americana</name>
    <name type="common">Avocado</name>
    <dbReference type="NCBI Taxonomy" id="3435"/>
    <lineage>
        <taxon>Eukaryota</taxon>
        <taxon>Viridiplantae</taxon>
        <taxon>Streptophyta</taxon>
        <taxon>Embryophyta</taxon>
        <taxon>Tracheophyta</taxon>
        <taxon>Spermatophyta</taxon>
        <taxon>Magnoliopsida</taxon>
        <taxon>Magnoliidae</taxon>
        <taxon>Laurales</taxon>
        <taxon>Lauraceae</taxon>
        <taxon>Persea</taxon>
    </lineage>
</organism>
<gene>
    <name evidence="1" type="ORF">MRB53_000442</name>
</gene>
<keyword evidence="2" id="KW-1185">Reference proteome</keyword>
<name>A0ACC2MP54_PERAE</name>
<protein>
    <submittedName>
        <fullName evidence="1">Uncharacterized protein</fullName>
    </submittedName>
</protein>
<sequence length="605" mass="67421">MAVYGDERLLLAPRNCVRFLCSHGGKILPRPSDGQLKYVGGETRIVAVPRDITFSELMNKLARLFKSNVVLKYQLMPEDLDALVSVTCDEDLRNMFDEFDFHIAMRSRDGRSARMRAFLFPLTPITMDTQISISNTNEVDRDGGLEQHYIEAINGITRTISDLGPSIYSIFSSVSSQNSSNRGSDAPHPSCQYRPKPELHRVYSSPNLLSSGQQHSQHQLYNQSRLQRPGPRLMTTQSDVARYNIDQLARRYRTPVRHRNGHCVNRSGGPGSHLKLCSSDQSTSIEHSRNKSLLRITMAMKELPVSSKRVTTVVLFGRTGNGKIATGNSILEQKAFKSKASSSCVTSTCESQSTVLKDGQIVNVIDTPGFFDFSSGSECITKEILKRICLGKDEIHAILLVYSVRTLFSRQEEASLQSFLEFFGEKITNYIILVFTGGDELEDNDETLAEHSGSGCPQPLKELIHQCNGGVVLFDNRTTDRTKRDNQVQQLLSMVNRVVRENGALPASNENFKLLKEHSLMLHDTKELESLKGDTKNETSEMEQFHLVYIEPSMRRAGKVHLFCLALVAEEGAATLEAEKAVQEALNGAKTLARALIKGGKCAIQ</sequence>
<dbReference type="EMBL" id="CM056809">
    <property type="protein sequence ID" value="KAJ8647419.1"/>
    <property type="molecule type" value="Genomic_DNA"/>
</dbReference>
<reference evidence="1 2" key="1">
    <citation type="journal article" date="2022" name="Hortic Res">
        <title>A haplotype resolved chromosomal level avocado genome allows analysis of novel avocado genes.</title>
        <authorList>
            <person name="Nath O."/>
            <person name="Fletcher S.J."/>
            <person name="Hayward A."/>
            <person name="Shaw L.M."/>
            <person name="Masouleh A.K."/>
            <person name="Furtado A."/>
            <person name="Henry R.J."/>
            <person name="Mitter N."/>
        </authorList>
    </citation>
    <scope>NUCLEOTIDE SEQUENCE [LARGE SCALE GENOMIC DNA]</scope>
    <source>
        <strain evidence="2">cv. Hass</strain>
    </source>
</reference>
<dbReference type="Proteomes" id="UP001234297">
    <property type="component" value="Chromosome 1"/>
</dbReference>
<evidence type="ECO:0000313" key="1">
    <source>
        <dbReference type="EMBL" id="KAJ8647419.1"/>
    </source>
</evidence>